<keyword evidence="1" id="KW-0285">Flavoprotein</keyword>
<evidence type="ECO:0000256" key="1">
    <source>
        <dbReference type="ARBA" id="ARBA00022630"/>
    </source>
</evidence>
<keyword evidence="7" id="KW-1185">Reference proteome</keyword>
<accession>A0A2N8K9N2</accession>
<sequence>MLHLNLFIFGCGHHRAAWRHPGSPVERLGDIRYYEELARTAERGKLDAVFFADGQSVDNIGDGPRWYLEPLTTMAALARATERIGLISTVSSTFSTPFHAARMVASLDHISGGRMGWNVVTSMFDAEARN</sequence>
<protein>
    <submittedName>
        <fullName evidence="6">LLM class flavin-dependent oxidoreductase</fullName>
    </submittedName>
</protein>
<comment type="caution">
    <text evidence="6">The sequence shown here is derived from an EMBL/GenBank/DDBJ whole genome shotgun (WGS) entry which is preliminary data.</text>
</comment>
<evidence type="ECO:0000313" key="6">
    <source>
        <dbReference type="EMBL" id="PND30149.1"/>
    </source>
</evidence>
<keyword evidence="3" id="KW-0560">Oxidoreductase</keyword>
<dbReference type="Proteomes" id="UP000235994">
    <property type="component" value="Unassembled WGS sequence"/>
</dbReference>
<evidence type="ECO:0000259" key="5">
    <source>
        <dbReference type="Pfam" id="PF00296"/>
    </source>
</evidence>
<dbReference type="InterPro" id="IPR011251">
    <property type="entry name" value="Luciferase-like_dom"/>
</dbReference>
<feature type="non-terminal residue" evidence="6">
    <location>
        <position position="130"/>
    </location>
</feature>
<dbReference type="InterPro" id="IPR036661">
    <property type="entry name" value="Luciferase-like_sf"/>
</dbReference>
<organism evidence="6 7">
    <name type="scientific">Achromobacter pulmonis</name>
    <dbReference type="NCBI Taxonomy" id="1389932"/>
    <lineage>
        <taxon>Bacteria</taxon>
        <taxon>Pseudomonadati</taxon>
        <taxon>Pseudomonadota</taxon>
        <taxon>Betaproteobacteria</taxon>
        <taxon>Burkholderiales</taxon>
        <taxon>Alcaligenaceae</taxon>
        <taxon>Achromobacter</taxon>
    </lineage>
</organism>
<name>A0A2N8K9N2_9BURK</name>
<dbReference type="Gene3D" id="3.20.20.30">
    <property type="entry name" value="Luciferase-like domain"/>
    <property type="match status" value="1"/>
</dbReference>
<dbReference type="GO" id="GO:0016705">
    <property type="term" value="F:oxidoreductase activity, acting on paired donors, with incorporation or reduction of molecular oxygen"/>
    <property type="evidence" value="ECO:0007669"/>
    <property type="project" value="InterPro"/>
</dbReference>
<dbReference type="RefSeq" id="WP_146196961.1">
    <property type="nucleotide sequence ID" value="NZ_POQS01000011.1"/>
</dbReference>
<dbReference type="GO" id="GO:0004497">
    <property type="term" value="F:monooxygenase activity"/>
    <property type="evidence" value="ECO:0007669"/>
    <property type="project" value="UniProtKB-KW"/>
</dbReference>
<reference evidence="6 7" key="1">
    <citation type="submission" date="2018-01" db="EMBL/GenBank/DDBJ databases">
        <title>The draft genome of an aniline degradation strain ANB-1.</title>
        <authorList>
            <person name="Zhang L."/>
            <person name="Jiang J."/>
        </authorList>
    </citation>
    <scope>NUCLEOTIDE SEQUENCE [LARGE SCALE GENOMIC DNA]</scope>
    <source>
        <strain evidence="6 7">ANB-1</strain>
    </source>
</reference>
<evidence type="ECO:0000313" key="7">
    <source>
        <dbReference type="Proteomes" id="UP000235994"/>
    </source>
</evidence>
<evidence type="ECO:0000256" key="2">
    <source>
        <dbReference type="ARBA" id="ARBA00022643"/>
    </source>
</evidence>
<dbReference type="PANTHER" id="PTHR30011:SF16">
    <property type="entry name" value="C2H2 FINGER DOMAIN TRANSCRIPTION FACTOR (EUROFUNG)-RELATED"/>
    <property type="match status" value="1"/>
</dbReference>
<dbReference type="PANTHER" id="PTHR30011">
    <property type="entry name" value="ALKANESULFONATE MONOOXYGENASE-RELATED"/>
    <property type="match status" value="1"/>
</dbReference>
<keyword evidence="4" id="KW-0503">Monooxygenase</keyword>
<proteinExistence type="predicted"/>
<dbReference type="EMBL" id="POQS01000011">
    <property type="protein sequence ID" value="PND30149.1"/>
    <property type="molecule type" value="Genomic_DNA"/>
</dbReference>
<dbReference type="SUPFAM" id="SSF51679">
    <property type="entry name" value="Bacterial luciferase-like"/>
    <property type="match status" value="1"/>
</dbReference>
<gene>
    <name evidence="6" type="ORF">C1I89_31025</name>
</gene>
<dbReference type="AlphaFoldDB" id="A0A2N8K9N2"/>
<dbReference type="InterPro" id="IPR051260">
    <property type="entry name" value="Diverse_substr_monoxygenases"/>
</dbReference>
<feature type="domain" description="Luciferase-like" evidence="5">
    <location>
        <begin position="15"/>
        <end position="129"/>
    </location>
</feature>
<keyword evidence="2" id="KW-0288">FMN</keyword>
<dbReference type="Pfam" id="PF00296">
    <property type="entry name" value="Bac_luciferase"/>
    <property type="match status" value="1"/>
</dbReference>
<evidence type="ECO:0000256" key="4">
    <source>
        <dbReference type="ARBA" id="ARBA00023033"/>
    </source>
</evidence>
<evidence type="ECO:0000256" key="3">
    <source>
        <dbReference type="ARBA" id="ARBA00023002"/>
    </source>
</evidence>